<reference evidence="1" key="1">
    <citation type="journal article" date="2014" name="Front. Microbiol.">
        <title>High frequency of phylogenetically diverse reductive dehalogenase-homologous genes in deep subseafloor sedimentary metagenomes.</title>
        <authorList>
            <person name="Kawai M."/>
            <person name="Futagami T."/>
            <person name="Toyoda A."/>
            <person name="Takaki Y."/>
            <person name="Nishi S."/>
            <person name="Hori S."/>
            <person name="Arai W."/>
            <person name="Tsubouchi T."/>
            <person name="Morono Y."/>
            <person name="Uchiyama I."/>
            <person name="Ito T."/>
            <person name="Fujiyama A."/>
            <person name="Inagaki F."/>
            <person name="Takami H."/>
        </authorList>
    </citation>
    <scope>NUCLEOTIDE SEQUENCE</scope>
    <source>
        <strain evidence="1">Expedition CK06-06</strain>
    </source>
</reference>
<accession>X0XII6</accession>
<evidence type="ECO:0000313" key="1">
    <source>
        <dbReference type="EMBL" id="GAG42945.1"/>
    </source>
</evidence>
<organism evidence="1">
    <name type="scientific">marine sediment metagenome</name>
    <dbReference type="NCBI Taxonomy" id="412755"/>
    <lineage>
        <taxon>unclassified sequences</taxon>
        <taxon>metagenomes</taxon>
        <taxon>ecological metagenomes</taxon>
    </lineage>
</organism>
<proteinExistence type="predicted"/>
<dbReference type="EMBL" id="BARS01055112">
    <property type="protein sequence ID" value="GAG42945.1"/>
    <property type="molecule type" value="Genomic_DNA"/>
</dbReference>
<feature type="non-terminal residue" evidence="1">
    <location>
        <position position="69"/>
    </location>
</feature>
<dbReference type="AlphaFoldDB" id="X0XII6"/>
<sequence>MGWISPTGFVDPNNNWTDEPLAYDEDTGTHALGPSIGVGAWTSFLELTHSAISCNKVRICATGGPTYSK</sequence>
<gene>
    <name evidence="1" type="ORF">S01H1_81442</name>
</gene>
<name>X0XII6_9ZZZZ</name>
<comment type="caution">
    <text evidence="1">The sequence shown here is derived from an EMBL/GenBank/DDBJ whole genome shotgun (WGS) entry which is preliminary data.</text>
</comment>
<protein>
    <submittedName>
        <fullName evidence="1">Uncharacterized protein</fullName>
    </submittedName>
</protein>